<feature type="domain" description="CBS" evidence="3">
    <location>
        <begin position="66"/>
        <end position="124"/>
    </location>
</feature>
<dbReference type="PROSITE" id="PS51371">
    <property type="entry name" value="CBS"/>
    <property type="match status" value="2"/>
</dbReference>
<gene>
    <name evidence="4" type="ORF">Daura_14660</name>
</gene>
<evidence type="ECO:0000256" key="1">
    <source>
        <dbReference type="ARBA" id="ARBA00022737"/>
    </source>
</evidence>
<evidence type="ECO:0000256" key="2">
    <source>
        <dbReference type="PROSITE-ProRule" id="PRU00703"/>
    </source>
</evidence>
<keyword evidence="5" id="KW-1185">Reference proteome</keyword>
<dbReference type="CDD" id="cd04622">
    <property type="entry name" value="CBS_pair_HRP1_like"/>
    <property type="match status" value="1"/>
</dbReference>
<reference evidence="4" key="1">
    <citation type="submission" date="2021-04" db="EMBL/GenBank/DDBJ databases">
        <title>Dactylosporangium aurantiacum NRRL B-8018 full assembly.</title>
        <authorList>
            <person name="Hartkoorn R.C."/>
            <person name="Beaudoing E."/>
            <person name="Hot D."/>
        </authorList>
    </citation>
    <scope>NUCLEOTIDE SEQUENCE</scope>
    <source>
        <strain evidence="4">NRRL B-8018</strain>
    </source>
</reference>
<dbReference type="KEGG" id="daur:Daura_14660"/>
<dbReference type="InterPro" id="IPR051462">
    <property type="entry name" value="CBS_domain-containing"/>
</dbReference>
<dbReference type="SMART" id="SM00116">
    <property type="entry name" value="CBS"/>
    <property type="match status" value="2"/>
</dbReference>
<keyword evidence="2" id="KW-0129">CBS domain</keyword>
<dbReference type="SUPFAM" id="SSF54631">
    <property type="entry name" value="CBS-domain pair"/>
    <property type="match status" value="1"/>
</dbReference>
<evidence type="ECO:0000313" key="5">
    <source>
        <dbReference type="Proteomes" id="UP001058003"/>
    </source>
</evidence>
<dbReference type="AlphaFoldDB" id="A0A9Q9INQ7"/>
<accession>A0A9Q9INQ7</accession>
<protein>
    <submittedName>
        <fullName evidence="4">CBS domain-containing protein</fullName>
    </submittedName>
</protein>
<dbReference type="InterPro" id="IPR000644">
    <property type="entry name" value="CBS_dom"/>
</dbReference>
<dbReference type="Pfam" id="PF00571">
    <property type="entry name" value="CBS"/>
    <property type="match status" value="2"/>
</dbReference>
<dbReference type="PANTHER" id="PTHR48108:SF34">
    <property type="entry name" value="CBS DOMAIN-CONTAINING PROTEIN YHCV"/>
    <property type="match status" value="1"/>
</dbReference>
<dbReference type="EMBL" id="CP073767">
    <property type="protein sequence ID" value="UWZ59549.1"/>
    <property type="molecule type" value="Genomic_DNA"/>
</dbReference>
<dbReference type="Proteomes" id="UP001058003">
    <property type="component" value="Chromosome"/>
</dbReference>
<sequence length="131" mass="13389">MTSGPVTIDVSESVAAAAELMREADVGALVVTDTSGVRGILTDRDVTVRVVAAGCDPATTAVGDVVAPDLVAVSPQDDLDTAVELMRTNALRRLPVLDGERLVGIVSLGDLAIERDATSALADISAQAPNH</sequence>
<dbReference type="InterPro" id="IPR046342">
    <property type="entry name" value="CBS_dom_sf"/>
</dbReference>
<evidence type="ECO:0000313" key="4">
    <source>
        <dbReference type="EMBL" id="UWZ59549.1"/>
    </source>
</evidence>
<name>A0A9Q9INQ7_9ACTN</name>
<keyword evidence="1" id="KW-0677">Repeat</keyword>
<organism evidence="4 5">
    <name type="scientific">Dactylosporangium aurantiacum</name>
    <dbReference type="NCBI Taxonomy" id="35754"/>
    <lineage>
        <taxon>Bacteria</taxon>
        <taxon>Bacillati</taxon>
        <taxon>Actinomycetota</taxon>
        <taxon>Actinomycetes</taxon>
        <taxon>Micromonosporales</taxon>
        <taxon>Micromonosporaceae</taxon>
        <taxon>Dactylosporangium</taxon>
    </lineage>
</organism>
<proteinExistence type="predicted"/>
<dbReference type="PANTHER" id="PTHR48108">
    <property type="entry name" value="CBS DOMAIN-CONTAINING PROTEIN CBSX2, CHLOROPLASTIC"/>
    <property type="match status" value="1"/>
</dbReference>
<feature type="domain" description="CBS" evidence="3">
    <location>
        <begin position="1"/>
        <end position="59"/>
    </location>
</feature>
<evidence type="ECO:0000259" key="3">
    <source>
        <dbReference type="PROSITE" id="PS51371"/>
    </source>
</evidence>
<dbReference type="Gene3D" id="3.10.580.10">
    <property type="entry name" value="CBS-domain"/>
    <property type="match status" value="1"/>
</dbReference>